<dbReference type="InterPro" id="IPR027417">
    <property type="entry name" value="P-loop_NTPase"/>
</dbReference>
<dbReference type="EC" id="3.6.4.12" evidence="9"/>
<reference evidence="12 13" key="1">
    <citation type="journal article" date="2018" name="Mol. Biol. Evol.">
        <title>Broad Genomic Sampling Reveals a Smut Pathogenic Ancestry of the Fungal Clade Ustilaginomycotina.</title>
        <authorList>
            <person name="Kijpornyongpan T."/>
            <person name="Mondo S.J."/>
            <person name="Barry K."/>
            <person name="Sandor L."/>
            <person name="Lee J."/>
            <person name="Lipzen A."/>
            <person name="Pangilinan J."/>
            <person name="LaButti K."/>
            <person name="Hainaut M."/>
            <person name="Henrissat B."/>
            <person name="Grigoriev I.V."/>
            <person name="Spatafora J.W."/>
            <person name="Aime M.C."/>
        </authorList>
    </citation>
    <scope>NUCLEOTIDE SEQUENCE [LARGE SCALE GENOMIC DNA]</scope>
    <source>
        <strain evidence="12 13">MCA 4186</strain>
    </source>
</reference>
<comment type="similarity">
    <text evidence="2 9">Belongs to the DEAD box helicase family. DEAH subfamily. FANCM sub-subfamily.</text>
</comment>
<dbReference type="STRING" id="58919.A0A316Z5D3"/>
<dbReference type="GO" id="GO:0016887">
    <property type="term" value="F:ATP hydrolysis activity"/>
    <property type="evidence" value="ECO:0007669"/>
    <property type="project" value="RHEA"/>
</dbReference>
<comment type="subunit">
    <text evidence="9">Interacts with the MHF histone-fold complex to form the FANCM-MHF complex.</text>
</comment>
<dbReference type="Pfam" id="PF00271">
    <property type="entry name" value="Helicase_C"/>
    <property type="match status" value="1"/>
</dbReference>
<keyword evidence="6" id="KW-0067">ATP-binding</keyword>
<evidence type="ECO:0000256" key="3">
    <source>
        <dbReference type="ARBA" id="ARBA00022741"/>
    </source>
</evidence>
<keyword evidence="7" id="KW-0539">Nucleus</keyword>
<evidence type="ECO:0000256" key="9">
    <source>
        <dbReference type="RuleBase" id="RU367027"/>
    </source>
</evidence>
<feature type="domain" description="Helicase C-terminal" evidence="11">
    <location>
        <begin position="367"/>
        <end position="527"/>
    </location>
</feature>
<evidence type="ECO:0000259" key="11">
    <source>
        <dbReference type="PROSITE" id="PS51194"/>
    </source>
</evidence>
<dbReference type="CDD" id="cd18033">
    <property type="entry name" value="DEXDc_FANCM"/>
    <property type="match status" value="1"/>
</dbReference>
<dbReference type="PANTHER" id="PTHR14025:SF20">
    <property type="entry name" value="FANCONI ANEMIA GROUP M PROTEIN"/>
    <property type="match status" value="1"/>
</dbReference>
<dbReference type="GO" id="GO:0045003">
    <property type="term" value="P:double-strand break repair via synthesis-dependent strand annealing"/>
    <property type="evidence" value="ECO:0007669"/>
    <property type="project" value="TreeGrafter"/>
</dbReference>
<protein>
    <recommendedName>
        <fullName evidence="9">ATP-dependent DNA helicase</fullName>
        <ecNumber evidence="9">3.6.4.12</ecNumber>
    </recommendedName>
</protein>
<dbReference type="GO" id="GO:0036297">
    <property type="term" value="P:interstrand cross-link repair"/>
    <property type="evidence" value="ECO:0007669"/>
    <property type="project" value="UniProtKB-ARBA"/>
</dbReference>
<dbReference type="Pfam" id="PF00270">
    <property type="entry name" value="DEAD"/>
    <property type="match status" value="1"/>
</dbReference>
<dbReference type="InterPro" id="IPR011545">
    <property type="entry name" value="DEAD/DEAH_box_helicase_dom"/>
</dbReference>
<dbReference type="OrthoDB" id="164902at2759"/>
<dbReference type="AlphaFoldDB" id="A0A316Z5D3"/>
<dbReference type="PROSITE" id="PS51192">
    <property type="entry name" value="HELICASE_ATP_BIND_1"/>
    <property type="match status" value="1"/>
</dbReference>
<comment type="subcellular location">
    <subcellularLocation>
        <location evidence="1 9">Nucleus</location>
    </subcellularLocation>
</comment>
<comment type="catalytic activity">
    <reaction evidence="8 9">
        <text>ATP + H2O = ADP + phosphate + H(+)</text>
        <dbReference type="Rhea" id="RHEA:13065"/>
        <dbReference type="ChEBI" id="CHEBI:15377"/>
        <dbReference type="ChEBI" id="CHEBI:15378"/>
        <dbReference type="ChEBI" id="CHEBI:30616"/>
        <dbReference type="ChEBI" id="CHEBI:43474"/>
        <dbReference type="ChEBI" id="CHEBI:456216"/>
        <dbReference type="EC" id="3.6.4.12"/>
    </reaction>
</comment>
<proteinExistence type="inferred from homology"/>
<dbReference type="GeneID" id="37267830"/>
<sequence length="541" mass="61658">MKLQIDEEAAKTFIYPTNKELRDYQFNIVKRALFSNTLVALPTGLGKTFIAAVVILNYFNWFPQGKIIFVAPTRPLVSQQQMACHGICGLPWDVAVEMTGATRAALRGDEWESKRIFYMTPQCFQNDLAGSVIDARDVCCVVVDEAHRATGGYAYGNVIRYLTQRNPYFRVLALSATPGNKAEKVQEVVDNLHISNIEIRTEDALDIRKYVHKKLEMPVVVPLGGEVREVQQLWGKMMMPAHKAHLVHTADPTMVHPFAVRQSLRDPKHRRFLSENKHFYSKLNELASMAQAMQYLTEHSVGMFHTRLLEYEGSKNVEKGGKVAASKKKTMMSDANADYRKIKVLLEKLTIRDGRFSHPKMWYLRDAVTAHFAGEREQGRETRVMVFCSWRECVTEIVDYLNDQDGTDIRATQFIGQSADRQGRKGFKQSDQELVIHQFKKGFFNVIVATSIGEEGLDIGEIDLIVCYEAVKDSVRMLQRVGRTGRKRDGKIIVLMSEGREEKLWQQSKDNYKAVQQGITTGLHLELFDDVPRLVPQHITP</sequence>
<dbReference type="SUPFAM" id="SSF52540">
    <property type="entry name" value="P-loop containing nucleoside triphosphate hydrolases"/>
    <property type="match status" value="1"/>
</dbReference>
<dbReference type="InterPro" id="IPR014001">
    <property type="entry name" value="Helicase_ATP-bd"/>
</dbReference>
<keyword evidence="4 12" id="KW-0378">Hydrolase</keyword>
<evidence type="ECO:0000313" key="13">
    <source>
        <dbReference type="Proteomes" id="UP000245946"/>
    </source>
</evidence>
<feature type="domain" description="Helicase ATP-binding" evidence="10">
    <location>
        <begin position="28"/>
        <end position="196"/>
    </location>
</feature>
<dbReference type="InterPro" id="IPR044749">
    <property type="entry name" value="FANCM_DEXDc"/>
</dbReference>
<evidence type="ECO:0000313" key="12">
    <source>
        <dbReference type="EMBL" id="PWN96809.1"/>
    </source>
</evidence>
<name>A0A316Z5D3_9BASI</name>
<dbReference type="Proteomes" id="UP000245946">
    <property type="component" value="Unassembled WGS sequence"/>
</dbReference>
<gene>
    <name evidence="12" type="ORF">FA09DRAFT_299424</name>
</gene>
<dbReference type="Gene3D" id="3.40.50.300">
    <property type="entry name" value="P-loop containing nucleotide triphosphate hydrolases"/>
    <property type="match status" value="2"/>
</dbReference>
<dbReference type="InterPro" id="IPR039686">
    <property type="entry name" value="FANCM/Mph1-like_ID"/>
</dbReference>
<dbReference type="PROSITE" id="PS51194">
    <property type="entry name" value="HELICASE_CTER"/>
    <property type="match status" value="1"/>
</dbReference>
<dbReference type="GO" id="GO:0005634">
    <property type="term" value="C:nucleus"/>
    <property type="evidence" value="ECO:0007669"/>
    <property type="project" value="UniProtKB-SubCell"/>
</dbReference>
<comment type="function">
    <text evidence="9">ATP-dependent DNA helicase involved in DNA damage repair by homologous recombination and in genome maintenance. Capable of unwinding D-loops. Plays a role in limiting crossover recombinants during mitotic DNA double-strand break (DSB) repair. Component of a FANCM-MHF complex which promotes gene conversion at blocked replication forks, probably by reversal of the stalled fork.</text>
</comment>
<dbReference type="GO" id="GO:0005524">
    <property type="term" value="F:ATP binding"/>
    <property type="evidence" value="ECO:0007669"/>
    <property type="project" value="UniProtKB-UniRule"/>
</dbReference>
<accession>A0A316Z5D3</accession>
<keyword evidence="3" id="KW-0547">Nucleotide-binding</keyword>
<evidence type="ECO:0000259" key="10">
    <source>
        <dbReference type="PROSITE" id="PS51192"/>
    </source>
</evidence>
<evidence type="ECO:0000256" key="6">
    <source>
        <dbReference type="ARBA" id="ARBA00022840"/>
    </source>
</evidence>
<dbReference type="PANTHER" id="PTHR14025">
    <property type="entry name" value="FANCONI ANEMIA GROUP M FANCM FAMILY MEMBER"/>
    <property type="match status" value="1"/>
</dbReference>
<evidence type="ECO:0000256" key="4">
    <source>
        <dbReference type="ARBA" id="ARBA00022801"/>
    </source>
</evidence>
<dbReference type="SMART" id="SM00487">
    <property type="entry name" value="DEXDc"/>
    <property type="match status" value="1"/>
</dbReference>
<dbReference type="SMART" id="SM00490">
    <property type="entry name" value="HELICc"/>
    <property type="match status" value="1"/>
</dbReference>
<dbReference type="EMBL" id="KZ819297">
    <property type="protein sequence ID" value="PWN96809.1"/>
    <property type="molecule type" value="Genomic_DNA"/>
</dbReference>
<dbReference type="GO" id="GO:0000400">
    <property type="term" value="F:four-way junction DNA binding"/>
    <property type="evidence" value="ECO:0007669"/>
    <property type="project" value="TreeGrafter"/>
</dbReference>
<evidence type="ECO:0000256" key="5">
    <source>
        <dbReference type="ARBA" id="ARBA00022806"/>
    </source>
</evidence>
<evidence type="ECO:0000256" key="1">
    <source>
        <dbReference type="ARBA" id="ARBA00004123"/>
    </source>
</evidence>
<dbReference type="RefSeq" id="XP_025597088.1">
    <property type="nucleotide sequence ID" value="XM_025740284.1"/>
</dbReference>
<evidence type="ECO:0000256" key="2">
    <source>
        <dbReference type="ARBA" id="ARBA00009889"/>
    </source>
</evidence>
<dbReference type="InterPro" id="IPR001650">
    <property type="entry name" value="Helicase_C-like"/>
</dbReference>
<keyword evidence="5" id="KW-0347">Helicase</keyword>
<keyword evidence="13" id="KW-1185">Reference proteome</keyword>
<dbReference type="CDD" id="cd12091">
    <property type="entry name" value="FANCM_ID"/>
    <property type="match status" value="1"/>
</dbReference>
<dbReference type="FunFam" id="3.40.50.300:FF:000861">
    <property type="entry name" value="Fanconi anemia, complementation group M"/>
    <property type="match status" value="1"/>
</dbReference>
<dbReference type="GO" id="GO:0009378">
    <property type="term" value="F:four-way junction helicase activity"/>
    <property type="evidence" value="ECO:0007669"/>
    <property type="project" value="TreeGrafter"/>
</dbReference>
<organism evidence="12 13">
    <name type="scientific">Tilletiopsis washingtonensis</name>
    <dbReference type="NCBI Taxonomy" id="58919"/>
    <lineage>
        <taxon>Eukaryota</taxon>
        <taxon>Fungi</taxon>
        <taxon>Dikarya</taxon>
        <taxon>Basidiomycota</taxon>
        <taxon>Ustilaginomycotina</taxon>
        <taxon>Exobasidiomycetes</taxon>
        <taxon>Entylomatales</taxon>
        <taxon>Entylomatales incertae sedis</taxon>
        <taxon>Tilletiopsis</taxon>
    </lineage>
</organism>
<evidence type="ECO:0000256" key="7">
    <source>
        <dbReference type="ARBA" id="ARBA00023242"/>
    </source>
</evidence>
<dbReference type="GO" id="GO:0043138">
    <property type="term" value="F:3'-5' DNA helicase activity"/>
    <property type="evidence" value="ECO:0007669"/>
    <property type="project" value="InterPro"/>
</dbReference>
<feature type="non-terminal residue" evidence="12">
    <location>
        <position position="541"/>
    </location>
</feature>
<evidence type="ECO:0000256" key="8">
    <source>
        <dbReference type="ARBA" id="ARBA00047995"/>
    </source>
</evidence>